<protein>
    <submittedName>
        <fullName evidence="1">Uncharacterized protein</fullName>
    </submittedName>
</protein>
<sequence length="153" mass="17018">MELRQKEILQRYNVEEVTAEAGGIFASGIHHHFHKEILLEHLEEAERDAKPRGRGQEDGALLCSERATTKAKKVLDRHHAIHVNISETLFRVEGSRVVTRDPKADFDAADVGVWQRGPAVGVSIRDCDFINGLVPFSKDPLTSQGLLVNSEGE</sequence>
<evidence type="ECO:0000313" key="1">
    <source>
        <dbReference type="EMBL" id="CEM27197.1"/>
    </source>
</evidence>
<proteinExistence type="predicted"/>
<reference evidence="1" key="1">
    <citation type="submission" date="2014-11" db="EMBL/GenBank/DDBJ databases">
        <authorList>
            <person name="Otto D Thomas"/>
            <person name="Naeem Raeece"/>
        </authorList>
    </citation>
    <scope>NUCLEOTIDE SEQUENCE</scope>
</reference>
<dbReference type="AlphaFoldDB" id="A0A0G4GDY8"/>
<dbReference type="VEuPathDB" id="CryptoDB:Cvel_21376"/>
<dbReference type="EMBL" id="CDMZ01001102">
    <property type="protein sequence ID" value="CEM27197.1"/>
    <property type="molecule type" value="Genomic_DNA"/>
</dbReference>
<organism evidence="1">
    <name type="scientific">Chromera velia CCMP2878</name>
    <dbReference type="NCBI Taxonomy" id="1169474"/>
    <lineage>
        <taxon>Eukaryota</taxon>
        <taxon>Sar</taxon>
        <taxon>Alveolata</taxon>
        <taxon>Colpodellida</taxon>
        <taxon>Chromeraceae</taxon>
        <taxon>Chromera</taxon>
    </lineage>
</organism>
<gene>
    <name evidence="1" type="ORF">Cvel_21376</name>
</gene>
<name>A0A0G4GDY8_9ALVE</name>
<accession>A0A0G4GDY8</accession>